<evidence type="ECO:0000256" key="1">
    <source>
        <dbReference type="ARBA" id="ARBA00008613"/>
    </source>
</evidence>
<keyword evidence="8" id="KW-0378">Hydrolase</keyword>
<dbReference type="InterPro" id="IPR011987">
    <property type="entry name" value="ATPase_V1-cplx_hsu_C"/>
</dbReference>
<dbReference type="PANTHER" id="PTHR10698">
    <property type="entry name" value="V-TYPE PROTON ATPASE SUBUNIT H"/>
    <property type="match status" value="1"/>
</dbReference>
<comment type="function">
    <text evidence="5">Subunit of the V1 complex of vacuolar(H+)-ATPase (V-ATPase), a multisubunit enzyme composed of a peripheral complex (V1) that hydrolyzes ATP and a membrane integral complex (V0) that translocates protons. V-ATPase is responsible for acidifying and maintaining the pH of intracellular compartments.</text>
</comment>
<keyword evidence="2 5" id="KW-0813">Transport</keyword>
<dbReference type="SUPFAM" id="SSF48371">
    <property type="entry name" value="ARM repeat"/>
    <property type="match status" value="1"/>
</dbReference>
<dbReference type="OrthoDB" id="10263554at2759"/>
<evidence type="ECO:0000256" key="5">
    <source>
        <dbReference type="PIRNR" id="PIRNR032184"/>
    </source>
</evidence>
<feature type="region of interest" description="Disordered" evidence="6">
    <location>
        <begin position="176"/>
        <end position="195"/>
    </location>
</feature>
<evidence type="ECO:0000313" key="9">
    <source>
        <dbReference type="EMBL" id="PPS94457.1"/>
    </source>
</evidence>
<dbReference type="Gene3D" id="1.25.40.150">
    <property type="entry name" value="V-type ATPase, subunit H, C-terminal domain"/>
    <property type="match status" value="1"/>
</dbReference>
<dbReference type="VEuPathDB" id="CryptoDB:CHUDEA2_3960"/>
<dbReference type="GO" id="GO:0016787">
    <property type="term" value="F:hydrolase activity"/>
    <property type="evidence" value="ECO:0007669"/>
    <property type="project" value="UniProtKB-KW"/>
</dbReference>
<gene>
    <name evidence="8" type="ORF">CHUDEA2_3960</name>
    <name evidence="9" type="ORF">GY17_00003569</name>
</gene>
<feature type="domain" description="ATPase V1 complex subunit H C-terminal" evidence="7">
    <location>
        <begin position="360"/>
        <end position="474"/>
    </location>
</feature>
<dbReference type="InterPro" id="IPR038497">
    <property type="entry name" value="ATPase_V1-cplx_hsu_C_sf"/>
</dbReference>
<accession>A0A0S4TDZ3</accession>
<reference evidence="8" key="2">
    <citation type="submission" date="2015-08" db="EMBL/GenBank/DDBJ databases">
        <authorList>
            <person name="Babu N.S."/>
            <person name="Beckwith C.J."/>
            <person name="Beseler K.G."/>
            <person name="Brison A."/>
            <person name="Carone J.V."/>
            <person name="Caskin T.P."/>
            <person name="Diamond M."/>
            <person name="Durham M.E."/>
            <person name="Foxe J.M."/>
            <person name="Go M."/>
            <person name="Henderson B.A."/>
            <person name="Jones I.B."/>
            <person name="McGettigan J.A."/>
            <person name="Micheletti S.J."/>
            <person name="Nasrallah M.E."/>
            <person name="Ortiz D."/>
            <person name="Piller C.R."/>
            <person name="Privatt S.R."/>
            <person name="Schneider S.L."/>
            <person name="Sharp S."/>
            <person name="Smith T.C."/>
            <person name="Stanton J.D."/>
            <person name="Ullery H.E."/>
            <person name="Wilson R.J."/>
            <person name="Serrano M.G."/>
            <person name="Buck G."/>
            <person name="Lee V."/>
            <person name="Wang Y."/>
            <person name="Carvalho R."/>
            <person name="Voegtly L."/>
            <person name="Shi R."/>
            <person name="Duckworth R."/>
            <person name="Johnson A."/>
            <person name="Loviza R."/>
            <person name="Walstead R."/>
            <person name="Shah Z."/>
            <person name="Kiflezghi M."/>
            <person name="Wade K."/>
            <person name="Ball S.L."/>
            <person name="Bradley K.W."/>
            <person name="Asai D.J."/>
            <person name="Bowman C.A."/>
            <person name="Russell D.A."/>
            <person name="Pope W.H."/>
            <person name="Jacobs-Sera D."/>
            <person name="Hendrix R.W."/>
            <person name="Hatfull G.F."/>
        </authorList>
    </citation>
    <scope>NUCLEOTIDE SEQUENCE [LARGE SCALE GENOMIC DNA]</scope>
</reference>
<name>A0A0S4TDZ3_CRYHO</name>
<comment type="similarity">
    <text evidence="1 5">Belongs to the V-ATPase H subunit family.</text>
</comment>
<keyword evidence="4 5" id="KW-0406">Ion transport</keyword>
<dbReference type="VEuPathDB" id="CryptoDB:ChTU502y2012_303g0170"/>
<evidence type="ECO:0000259" key="7">
    <source>
        <dbReference type="Pfam" id="PF11698"/>
    </source>
</evidence>
<dbReference type="EMBL" id="LN877948">
    <property type="protein sequence ID" value="CUV04771.1"/>
    <property type="molecule type" value="Genomic_DNA"/>
</dbReference>
<dbReference type="Pfam" id="PF03224">
    <property type="entry name" value="V-ATPase_H_N"/>
    <property type="match status" value="1"/>
</dbReference>
<sequence>MRSTEQVKLIGKLASSEHTSTAEKRSRILSHAPHWKKYELAGALPVGSSVKLMALHNQSLLVRSQLLSSDKQLRQLVLNCLGITPDLEPAQYILTMIYELVRDDAGQYHGFVETTKGIPIFEKFMQFLERPKVDSYLSDKLLFFLSGLISHSNDGAYTKENITELIDHLFKTPENRRSLSGASQDDSSSSSIASSSNVNRMESSYSTLNGGYCSVIGALDVLGNLVKVDSYRMLVLSHPNVVEFISSNLSSSSPTSHIYKACVIVWLLSFNEETVPILVSRDLIRQIANTIIDCRSEKVVRVTLNLLKNVMNNDAAIESIIDLGLLQYLTILEYEKWLDPEIYEEIRQGQIMIDQKLKQFSNFDRYCIELEKKKFKWSFLHTEKFWLENVMNFESDEFAAIKKLAHLLKTSDDPVTLAVACFDIGEFARLYPMGKQILGKLNVKEVLMTLMTSPNREISKEALLSIQKLMLNKWNRANIGSNSGSNTTTTVKS</sequence>
<dbReference type="VEuPathDB" id="CryptoDB:GY17_00003569"/>
<dbReference type="PANTHER" id="PTHR10698:SF0">
    <property type="entry name" value="V-TYPE PROTON ATPASE SUBUNIT H"/>
    <property type="match status" value="1"/>
</dbReference>
<dbReference type="Proteomes" id="UP000199752">
    <property type="component" value="Chromosome 2"/>
</dbReference>
<dbReference type="Proteomes" id="UP001429100">
    <property type="component" value="Unassembled WGS sequence"/>
</dbReference>
<dbReference type="AlphaFoldDB" id="A0A0S4TDZ3"/>
<organism evidence="8">
    <name type="scientific">Cryptosporidium hominis</name>
    <dbReference type="NCBI Taxonomy" id="237895"/>
    <lineage>
        <taxon>Eukaryota</taxon>
        <taxon>Sar</taxon>
        <taxon>Alveolata</taxon>
        <taxon>Apicomplexa</taxon>
        <taxon>Conoidasida</taxon>
        <taxon>Coccidia</taxon>
        <taxon>Eucoccidiorida</taxon>
        <taxon>Eimeriorina</taxon>
        <taxon>Cryptosporidiidae</taxon>
        <taxon>Cryptosporidium</taxon>
    </lineage>
</organism>
<dbReference type="VEuPathDB" id="CryptoDB:Chro.20424"/>
<dbReference type="GO" id="GO:0046961">
    <property type="term" value="F:proton-transporting ATPase activity, rotational mechanism"/>
    <property type="evidence" value="ECO:0007669"/>
    <property type="project" value="UniProtKB-UniRule"/>
</dbReference>
<keyword evidence="3 5" id="KW-0375">Hydrogen ion transport</keyword>
<evidence type="ECO:0000256" key="2">
    <source>
        <dbReference type="ARBA" id="ARBA00022448"/>
    </source>
</evidence>
<feature type="compositionally biased region" description="Low complexity" evidence="6">
    <location>
        <begin position="178"/>
        <end position="195"/>
    </location>
</feature>
<dbReference type="Gene3D" id="1.25.10.10">
    <property type="entry name" value="Leucine-rich Repeat Variant"/>
    <property type="match status" value="1"/>
</dbReference>
<dbReference type="EMBL" id="JTAI01000042">
    <property type="protein sequence ID" value="PPS94457.1"/>
    <property type="molecule type" value="Genomic_DNA"/>
</dbReference>
<evidence type="ECO:0000256" key="6">
    <source>
        <dbReference type="SAM" id="MobiDB-lite"/>
    </source>
</evidence>
<dbReference type="InterPro" id="IPR011989">
    <property type="entry name" value="ARM-like"/>
</dbReference>
<reference evidence="9 10" key="3">
    <citation type="submission" date="2017-10" db="EMBL/GenBank/DDBJ databases">
        <title>Consistent, comparative and evidence-based genome annotation and re-annotation for the closely-related species, Cryptosporidium parvum, C. hominis and C. tyzzeri.</title>
        <authorList>
            <person name="Baptista R.P."/>
            <person name="Li Y."/>
            <person name="Sateriale A."/>
            <person name="Striepen B."/>
            <person name="Kissinger J.C."/>
        </authorList>
    </citation>
    <scope>NUCLEOTIDE SEQUENCE [LARGE SCALE GENOMIC DNA]</scope>
    <source>
        <strain evidence="9">30976</strain>
    </source>
</reference>
<dbReference type="Pfam" id="PF11698">
    <property type="entry name" value="V-ATPase_H_C"/>
    <property type="match status" value="1"/>
</dbReference>
<proteinExistence type="inferred from homology"/>
<evidence type="ECO:0000256" key="4">
    <source>
        <dbReference type="ARBA" id="ARBA00023065"/>
    </source>
</evidence>
<comment type="subunit">
    <text evidence="5">V-ATPase is a heteromultimeric enzyme made up of two complexes: the ATP-hydrolytic V1 complex and the proton translocation V0 complex.</text>
</comment>
<keyword evidence="10" id="KW-1185">Reference proteome</keyword>
<evidence type="ECO:0000313" key="10">
    <source>
        <dbReference type="Proteomes" id="UP001429100"/>
    </source>
</evidence>
<reference evidence="9 10" key="1">
    <citation type="submission" date="2014-11" db="EMBL/GenBank/DDBJ databases">
        <title>Comparative genomic analysis of Cryptosporidium hominis reveals occurrence of genetic recombination in virulent subtypes.</title>
        <authorList>
            <person name="Guo Y."/>
            <person name="Tang K."/>
            <person name="Frace M."/>
            <person name="Li N."/>
            <person name="Roellig D.M."/>
            <person name="Sammons S."/>
            <person name="Knipe K."/>
            <person name="Rowe L."/>
            <person name="Feng Y."/>
            <person name="Xiao L."/>
        </authorList>
    </citation>
    <scope>NUCLEOTIDE SEQUENCE [LARGE SCALE GENOMIC DNA]</scope>
    <source>
        <strain evidence="9">30976</strain>
    </source>
</reference>
<protein>
    <recommendedName>
        <fullName evidence="5">V-type proton ATPase subunit H</fullName>
    </recommendedName>
</protein>
<dbReference type="InterPro" id="IPR016024">
    <property type="entry name" value="ARM-type_fold"/>
</dbReference>
<dbReference type="InterPro" id="IPR004908">
    <property type="entry name" value="ATPase_V1-cplx_hsu"/>
</dbReference>
<evidence type="ECO:0000256" key="3">
    <source>
        <dbReference type="ARBA" id="ARBA00022781"/>
    </source>
</evidence>
<evidence type="ECO:0000313" key="8">
    <source>
        <dbReference type="EMBL" id="CUV04771.1"/>
    </source>
</evidence>
<dbReference type="PIRSF" id="PIRSF032184">
    <property type="entry name" value="ATPase_V1_H"/>
    <property type="match status" value="1"/>
</dbReference>
<dbReference type="GO" id="GO:0000221">
    <property type="term" value="C:vacuolar proton-transporting V-type ATPase, V1 domain"/>
    <property type="evidence" value="ECO:0007669"/>
    <property type="project" value="UniProtKB-UniRule"/>
</dbReference>